<name>A0A5J4JEZ4_9BACI</name>
<dbReference type="PANTHER" id="PTHR39179:SF3">
    <property type="entry name" value="COTS-RELATED PROTEIN"/>
    <property type="match status" value="1"/>
</dbReference>
<dbReference type="Gene3D" id="3.90.1200.10">
    <property type="match status" value="1"/>
</dbReference>
<accession>A0A5J4JEZ4</accession>
<keyword evidence="3" id="KW-1185">Reference proteome</keyword>
<proteinExistence type="predicted"/>
<evidence type="ECO:0000259" key="1">
    <source>
        <dbReference type="Pfam" id="PF01636"/>
    </source>
</evidence>
<dbReference type="InterPro" id="IPR011009">
    <property type="entry name" value="Kinase-like_dom_sf"/>
</dbReference>
<evidence type="ECO:0000313" key="2">
    <source>
        <dbReference type="EMBL" id="GER69155.1"/>
    </source>
</evidence>
<reference evidence="2 3" key="1">
    <citation type="submission" date="2019-09" db="EMBL/GenBank/DDBJ databases">
        <title>Draft genome sequence of Bacillus sp. JC-7.</title>
        <authorList>
            <person name="Tanaka N."/>
            <person name="Shiwa Y."/>
            <person name="Fujita N."/>
            <person name="Tanasupawat S."/>
        </authorList>
    </citation>
    <scope>NUCLEOTIDE SEQUENCE [LARGE SCALE GENOMIC DNA]</scope>
    <source>
        <strain evidence="2 3">JC-7</strain>
    </source>
</reference>
<evidence type="ECO:0000313" key="3">
    <source>
        <dbReference type="Proteomes" id="UP000391919"/>
    </source>
</evidence>
<comment type="caution">
    <text evidence="2">The sequence shown here is derived from an EMBL/GenBank/DDBJ whole genome shotgun (WGS) entry which is preliminary data.</text>
</comment>
<gene>
    <name evidence="2" type="ORF">BpJC7_04580</name>
</gene>
<dbReference type="EMBL" id="BKZQ01000004">
    <property type="protein sequence ID" value="GER69155.1"/>
    <property type="molecule type" value="Genomic_DNA"/>
</dbReference>
<dbReference type="InterPro" id="IPR047175">
    <property type="entry name" value="CotS-like"/>
</dbReference>
<dbReference type="PANTHER" id="PTHR39179">
    <property type="entry name" value="SPORE COAT PROTEIN I"/>
    <property type="match status" value="1"/>
</dbReference>
<dbReference type="GO" id="GO:0042601">
    <property type="term" value="C:endospore-forming forespore"/>
    <property type="evidence" value="ECO:0007669"/>
    <property type="project" value="TreeGrafter"/>
</dbReference>
<dbReference type="Pfam" id="PF01636">
    <property type="entry name" value="APH"/>
    <property type="match status" value="1"/>
</dbReference>
<dbReference type="SUPFAM" id="SSF56112">
    <property type="entry name" value="Protein kinase-like (PK-like)"/>
    <property type="match status" value="1"/>
</dbReference>
<feature type="domain" description="Aminoglycoside phosphotransferase" evidence="1">
    <location>
        <begin position="37"/>
        <end position="235"/>
    </location>
</feature>
<dbReference type="InterPro" id="IPR002575">
    <property type="entry name" value="Aminoglycoside_PTrfase"/>
</dbReference>
<dbReference type="AlphaFoldDB" id="A0A5J4JEZ4"/>
<dbReference type="Proteomes" id="UP000391919">
    <property type="component" value="Unassembled WGS sequence"/>
</dbReference>
<dbReference type="RefSeq" id="WP_151679292.1">
    <property type="nucleotide sequence ID" value="NZ_BKZQ01000004.1"/>
</dbReference>
<sequence>MGGGWDKEGDGNKRLLLYAEKRLGEPVQKITKLRGKVWLVETKTKKWILKEYPGIERLKRQMLLTTTLLESGFSHICRFLPADDDGDCIFEQTCFGIMEYIEPHPDAFAYHTEQDILSAFRLLKAYHRATGRFPLSAKIEFPRFFQLRKWRNRYREFLENKGEIMHYMPAFYFKTYESWTHASLKRLGEKEPIFTRPPYCITHGDVAHHNFLRGKDGKLYLIDFDLARLAPAWTDDLQFCNRILPSISWSLSKLCNLGIMMDAPDRETILEALLYPADVLREWNQFITCGENEKEQLWPHLSSITFGQFEERGRFVLEVEKQLRA</sequence>
<organism evidence="2 3">
    <name type="scientific">Weizmannia acidilactici</name>
    <dbReference type="NCBI Taxonomy" id="2607726"/>
    <lineage>
        <taxon>Bacteria</taxon>
        <taxon>Bacillati</taxon>
        <taxon>Bacillota</taxon>
        <taxon>Bacilli</taxon>
        <taxon>Bacillales</taxon>
        <taxon>Bacillaceae</taxon>
        <taxon>Heyndrickxia</taxon>
    </lineage>
</organism>
<protein>
    <recommendedName>
        <fullName evidence="1">Aminoglycoside phosphotransferase domain-containing protein</fullName>
    </recommendedName>
</protein>